<dbReference type="Proteomes" id="UP000095229">
    <property type="component" value="Unassembled WGS sequence"/>
</dbReference>
<dbReference type="OrthoDB" id="5515706at2"/>
<evidence type="ECO:0000259" key="1">
    <source>
        <dbReference type="Pfam" id="PF09992"/>
    </source>
</evidence>
<dbReference type="InterPro" id="IPR018711">
    <property type="entry name" value="NAGPA"/>
</dbReference>
<dbReference type="STRING" id="45071.Lpar_2424"/>
<dbReference type="Pfam" id="PF09992">
    <property type="entry name" value="NAGPA"/>
    <property type="match status" value="1"/>
</dbReference>
<evidence type="ECO:0000313" key="3">
    <source>
        <dbReference type="Proteomes" id="UP000095229"/>
    </source>
</evidence>
<dbReference type="PANTHER" id="PTHR40446:SF2">
    <property type="entry name" value="N-ACETYLGLUCOSAMINE-1-PHOSPHODIESTER ALPHA-N-ACETYLGLUCOSAMINIDASE"/>
    <property type="match status" value="1"/>
</dbReference>
<gene>
    <name evidence="2" type="ORF">lpari_00576</name>
</gene>
<name>A0A1E5JV06_9GAMM</name>
<keyword evidence="3" id="KW-1185">Reference proteome</keyword>
<reference evidence="2 3" key="1">
    <citation type="submission" date="2016-02" db="EMBL/GenBank/DDBJ databases">
        <title>Secondary metabolites in Legionella.</title>
        <authorList>
            <person name="Tobias N.J."/>
            <person name="Bode H.B."/>
        </authorList>
    </citation>
    <scope>NUCLEOTIDE SEQUENCE [LARGE SCALE GENOMIC DNA]</scope>
    <source>
        <strain evidence="2 3">DSM 19216</strain>
    </source>
</reference>
<dbReference type="PATRIC" id="fig|45071.6.peg.2609"/>
<proteinExistence type="predicted"/>
<dbReference type="AlphaFoldDB" id="A0A1E5JV06"/>
<evidence type="ECO:0000313" key="2">
    <source>
        <dbReference type="EMBL" id="OEH48320.1"/>
    </source>
</evidence>
<sequence>MSSQTNDYPANKSYLYGLLFALCLIFLPVHSYAEGYWRTLSPGIEYQDLAGGILSPWAHIYAFRIDLNKNKLALVNAKKLSLKNASADQFAEHSKALLSINGGFFDHEFNPLGLRINNKKLINPLKRISWWGVFYIKNNQAYISSLKHFNHDSDIDFAIQSGPRLLIKRKIPSLKPGIADRSALGITADGKIIILVSTNAAMTTNKLAQLLRSPPLSCVDALNLDGGSSSQLYAHIGSFLLNVHGFSNVSDAVIVKKRETPI</sequence>
<feature type="domain" description="Phosphodiester glycosidase" evidence="1">
    <location>
        <begin position="95"/>
        <end position="255"/>
    </location>
</feature>
<protein>
    <recommendedName>
        <fullName evidence="1">Phosphodiester glycosidase domain-containing protein</fullName>
    </recommendedName>
</protein>
<comment type="caution">
    <text evidence="2">The sequence shown here is derived from an EMBL/GenBank/DDBJ whole genome shotgun (WGS) entry which is preliminary data.</text>
</comment>
<dbReference type="PANTHER" id="PTHR40446">
    <property type="entry name" value="N-ACETYLGLUCOSAMINE-1-PHOSPHODIESTER ALPHA-N-ACETYLGLUCOSAMINIDASE"/>
    <property type="match status" value="1"/>
</dbReference>
<dbReference type="RefSeq" id="WP_058518192.1">
    <property type="nucleotide sequence ID" value="NZ_CAAAIE010000003.1"/>
</dbReference>
<accession>A0A1E5JV06</accession>
<organism evidence="2 3">
    <name type="scientific">Legionella parisiensis</name>
    <dbReference type="NCBI Taxonomy" id="45071"/>
    <lineage>
        <taxon>Bacteria</taxon>
        <taxon>Pseudomonadati</taxon>
        <taxon>Pseudomonadota</taxon>
        <taxon>Gammaproteobacteria</taxon>
        <taxon>Legionellales</taxon>
        <taxon>Legionellaceae</taxon>
        <taxon>Legionella</taxon>
    </lineage>
</organism>
<dbReference type="EMBL" id="LSOG01000018">
    <property type="protein sequence ID" value="OEH48320.1"/>
    <property type="molecule type" value="Genomic_DNA"/>
</dbReference>